<proteinExistence type="predicted"/>
<accession>A0AAV2NSJ6</accession>
<name>A0AAV2NSJ6_9HYME</name>
<dbReference type="EMBL" id="OZ034826">
    <property type="protein sequence ID" value="CAL1682360.1"/>
    <property type="molecule type" value="Genomic_DNA"/>
</dbReference>
<sequence length="132" mass="14603">MIALGPITFSISGGGFSGTARGEKAENTPKLFDKRDSRCLPEYANPSCFVRACLYGRREDEKGRVVEEERFVFIIQGRSGFQLGSVGCCSDGRGCWMAGRLDGCLARRLADWNGPRENSTWRVSTGRTRVVE</sequence>
<gene>
    <name evidence="1" type="ORF">LPLAT_LOCUS8192</name>
</gene>
<protein>
    <submittedName>
        <fullName evidence="1">Uncharacterized protein</fullName>
    </submittedName>
</protein>
<reference evidence="1" key="1">
    <citation type="submission" date="2024-04" db="EMBL/GenBank/DDBJ databases">
        <authorList>
            <consortium name="Molecular Ecology Group"/>
        </authorList>
    </citation>
    <scope>NUCLEOTIDE SEQUENCE</scope>
</reference>
<dbReference type="AlphaFoldDB" id="A0AAV2NSJ6"/>
<evidence type="ECO:0000313" key="1">
    <source>
        <dbReference type="EMBL" id="CAL1682360.1"/>
    </source>
</evidence>
<organism evidence="1 2">
    <name type="scientific">Lasius platythorax</name>
    <dbReference type="NCBI Taxonomy" id="488582"/>
    <lineage>
        <taxon>Eukaryota</taxon>
        <taxon>Metazoa</taxon>
        <taxon>Ecdysozoa</taxon>
        <taxon>Arthropoda</taxon>
        <taxon>Hexapoda</taxon>
        <taxon>Insecta</taxon>
        <taxon>Pterygota</taxon>
        <taxon>Neoptera</taxon>
        <taxon>Endopterygota</taxon>
        <taxon>Hymenoptera</taxon>
        <taxon>Apocrita</taxon>
        <taxon>Aculeata</taxon>
        <taxon>Formicoidea</taxon>
        <taxon>Formicidae</taxon>
        <taxon>Formicinae</taxon>
        <taxon>Lasius</taxon>
        <taxon>Lasius</taxon>
    </lineage>
</organism>
<keyword evidence="2" id="KW-1185">Reference proteome</keyword>
<evidence type="ECO:0000313" key="2">
    <source>
        <dbReference type="Proteomes" id="UP001497644"/>
    </source>
</evidence>
<dbReference type="Proteomes" id="UP001497644">
    <property type="component" value="Chromosome 3"/>
</dbReference>